<proteinExistence type="predicted"/>
<dbReference type="SUPFAM" id="SSF51182">
    <property type="entry name" value="RmlC-like cupins"/>
    <property type="match status" value="1"/>
</dbReference>
<feature type="domain" description="Cupin type-2" evidence="2">
    <location>
        <begin position="363"/>
        <end position="420"/>
    </location>
</feature>
<comment type="caution">
    <text evidence="3">The sequence shown here is derived from an EMBL/GenBank/DDBJ whole genome shotgun (WGS) entry which is preliminary data.</text>
</comment>
<dbReference type="EMBL" id="QYZD01000011">
    <property type="protein sequence ID" value="RJG23266.1"/>
    <property type="molecule type" value="Genomic_DNA"/>
</dbReference>
<dbReference type="GO" id="GO:0004475">
    <property type="term" value="F:mannose-1-phosphate guanylyltransferase (GTP) activity"/>
    <property type="evidence" value="ECO:0007669"/>
    <property type="project" value="TreeGrafter"/>
</dbReference>
<sequence length="466" mass="51291">MRLILLSGGAGKRLWPLSNTNRPKQFLPVLRHEGIPESMLQRVCRQLSDAGLAEALLFSAGLGQKELIQGQVGNLAPILEEPERRDTFPAISLASAYLHSKEGCHPDEMVGVMPVDGYADDSFFQALSKLPGVLERSGADMALLGVAPDSPSEKFGYIVLQHPAERDGSCRVHTFAEKPSALQAQKLIDEGALWNCGVFVFRLGFMLGELRKRGLPANYDELLDMYKLLPSKSFDIEVVERTNHLVAAPYQGRWKDIGTWNSLSEEMEELVSGTGYVCPVSFGSRIINELDIPVSVWKVPNIVVAAGPDGILVTDREASTGIKDMVDQIEISPRFKETWWGRQTVLTSRQESEIESVTSRIVISEGRFIGYHEHVLRKEIWTVIAGAGEACIDGQMLPVKAGTVVIVEPGTKHSLMAHSDLELIESQFGTKILEDSDIIHYAAPWSTEGGGTSKTNGVELKPMREK</sequence>
<evidence type="ECO:0000259" key="2">
    <source>
        <dbReference type="Pfam" id="PF07883"/>
    </source>
</evidence>
<evidence type="ECO:0000313" key="3">
    <source>
        <dbReference type="EMBL" id="RJG23266.1"/>
    </source>
</evidence>
<dbReference type="InterPro" id="IPR029044">
    <property type="entry name" value="Nucleotide-diphossugar_trans"/>
</dbReference>
<dbReference type="SUPFAM" id="SSF53448">
    <property type="entry name" value="Nucleotide-diphospho-sugar transferases"/>
    <property type="match status" value="1"/>
</dbReference>
<accession>A0A3A3GJ66</accession>
<dbReference type="PANTHER" id="PTHR46390:SF1">
    <property type="entry name" value="MANNOSE-1-PHOSPHATE GUANYLYLTRANSFERASE"/>
    <property type="match status" value="1"/>
</dbReference>
<name>A0A3A3GJ66_PANTH</name>
<dbReference type="Pfam" id="PF00483">
    <property type="entry name" value="NTP_transferase"/>
    <property type="match status" value="1"/>
</dbReference>
<dbReference type="InterPro" id="IPR051161">
    <property type="entry name" value="Mannose-6P_isomerase_type2"/>
</dbReference>
<dbReference type="Proteomes" id="UP000266177">
    <property type="component" value="Unassembled WGS sequence"/>
</dbReference>
<dbReference type="AlphaFoldDB" id="A0A3A3GJ66"/>
<dbReference type="Gene3D" id="3.90.550.10">
    <property type="entry name" value="Spore Coat Polysaccharide Biosynthesis Protein SpsA, Chain A"/>
    <property type="match status" value="1"/>
</dbReference>
<dbReference type="PANTHER" id="PTHR46390">
    <property type="entry name" value="MANNOSE-1-PHOSPHATE GUANYLYLTRANSFERASE"/>
    <property type="match status" value="1"/>
</dbReference>
<protein>
    <submittedName>
        <fullName evidence="3">Cupin domain-containing protein</fullName>
    </submittedName>
</protein>
<evidence type="ECO:0000259" key="1">
    <source>
        <dbReference type="Pfam" id="PF00483"/>
    </source>
</evidence>
<dbReference type="Pfam" id="PF07883">
    <property type="entry name" value="Cupin_2"/>
    <property type="match status" value="1"/>
</dbReference>
<feature type="domain" description="Nucleotidyl transferase" evidence="1">
    <location>
        <begin position="4"/>
        <end position="270"/>
    </location>
</feature>
<dbReference type="InterPro" id="IPR014710">
    <property type="entry name" value="RmlC-like_jellyroll"/>
</dbReference>
<dbReference type="InterPro" id="IPR013096">
    <property type="entry name" value="Cupin_2"/>
</dbReference>
<dbReference type="GO" id="GO:0009298">
    <property type="term" value="P:GDP-mannose biosynthetic process"/>
    <property type="evidence" value="ECO:0007669"/>
    <property type="project" value="TreeGrafter"/>
</dbReference>
<organism evidence="3 4">
    <name type="scientific">Paenibacillus thiaminolyticus</name>
    <name type="common">Bacillus thiaminolyticus</name>
    <dbReference type="NCBI Taxonomy" id="49283"/>
    <lineage>
        <taxon>Bacteria</taxon>
        <taxon>Bacillati</taxon>
        <taxon>Bacillota</taxon>
        <taxon>Bacilli</taxon>
        <taxon>Bacillales</taxon>
        <taxon>Paenibacillaceae</taxon>
        <taxon>Paenibacillus</taxon>
    </lineage>
</organism>
<gene>
    <name evidence="3" type="ORF">DQX05_13515</name>
</gene>
<dbReference type="InterPro" id="IPR005835">
    <property type="entry name" value="NTP_transferase_dom"/>
</dbReference>
<dbReference type="OrthoDB" id="9806359at2"/>
<dbReference type="RefSeq" id="WP_119794135.1">
    <property type="nucleotide sequence ID" value="NZ_QYZD01000011.1"/>
</dbReference>
<dbReference type="Gene3D" id="2.60.120.10">
    <property type="entry name" value="Jelly Rolls"/>
    <property type="match status" value="1"/>
</dbReference>
<dbReference type="InterPro" id="IPR011051">
    <property type="entry name" value="RmlC_Cupin_sf"/>
</dbReference>
<evidence type="ECO:0000313" key="4">
    <source>
        <dbReference type="Proteomes" id="UP000266177"/>
    </source>
</evidence>
<reference evidence="3 4" key="1">
    <citation type="submission" date="2018-09" db="EMBL/GenBank/DDBJ databases">
        <title>Paenibacillus SK2017-BO5.</title>
        <authorList>
            <person name="Piskunova J.V."/>
            <person name="Dubiley S.A."/>
            <person name="Severinov K.V."/>
        </authorList>
    </citation>
    <scope>NUCLEOTIDE SEQUENCE [LARGE SCALE GENOMIC DNA]</scope>
    <source>
        <strain evidence="3 4">BO5</strain>
    </source>
</reference>